<dbReference type="Proteomes" id="UP001366166">
    <property type="component" value="Chromosome"/>
</dbReference>
<sequence length="445" mass="47911">MKLIDGYQVLGLLGRGGMSRVYKVRQDVGPVRALKLFAPRPELEALAGREALFSRFVDEAHNLAGLKHPNLVRVLAVHEADPAYYLMEHFCLGLADIIGEGPRLEDPSRALGLDQVIDYGRQSLSALQALHGAGLVHGDLKPANLMLGDGGVVRLGDLGLSHHRGESLGGPRNLVLGSPAYAAPEQESDPLNAGPQADIYSMGVSLFRLLTGVLPEAGGPAASALAPLADVAWDEFLGQAMAPDPANRFATAGRMAQALEALAQQWAQRREAVCAAWPELNAAPKHEAEANRPRGRGRLVKLSGARQALGLDGLMRPRVWAPRQLREAGPRVAQDLNTGLYWQRGCSPQPLTWEQAPAYARALNLRRLGGRADWRLPTAPELISLLGPPQGPDGFCGHPLLDPLAQRLWSADWATPRAAWYVSLDGGYVGRADRDCFFMARAVAG</sequence>
<proteinExistence type="predicted"/>
<evidence type="ECO:0000256" key="4">
    <source>
        <dbReference type="ARBA" id="ARBA00022840"/>
    </source>
</evidence>
<keyword evidence="3 7" id="KW-0418">Kinase</keyword>
<organism evidence="7 8">
    <name type="scientific">Desulfoferula mesophila</name>
    <dbReference type="NCBI Taxonomy" id="3058419"/>
    <lineage>
        <taxon>Bacteria</taxon>
        <taxon>Pseudomonadati</taxon>
        <taxon>Thermodesulfobacteriota</taxon>
        <taxon>Desulfarculia</taxon>
        <taxon>Desulfarculales</taxon>
        <taxon>Desulfarculaceae</taxon>
        <taxon>Desulfoferula</taxon>
    </lineage>
</organism>
<keyword evidence="7" id="KW-0723">Serine/threonine-protein kinase</keyword>
<dbReference type="PROSITE" id="PS00108">
    <property type="entry name" value="PROTEIN_KINASE_ST"/>
    <property type="match status" value="1"/>
</dbReference>
<evidence type="ECO:0000256" key="1">
    <source>
        <dbReference type="ARBA" id="ARBA00022679"/>
    </source>
</evidence>
<dbReference type="PROSITE" id="PS00107">
    <property type="entry name" value="PROTEIN_KINASE_ATP"/>
    <property type="match status" value="1"/>
</dbReference>
<dbReference type="KEGG" id="dmp:FAK_23600"/>
<evidence type="ECO:0000256" key="5">
    <source>
        <dbReference type="PROSITE-ProRule" id="PRU10141"/>
    </source>
</evidence>
<dbReference type="GO" id="GO:0005524">
    <property type="term" value="F:ATP binding"/>
    <property type="evidence" value="ECO:0007669"/>
    <property type="project" value="UniProtKB-UniRule"/>
</dbReference>
<evidence type="ECO:0000256" key="3">
    <source>
        <dbReference type="ARBA" id="ARBA00022777"/>
    </source>
</evidence>
<accession>A0AAU9EQA1</accession>
<dbReference type="InterPro" id="IPR008271">
    <property type="entry name" value="Ser/Thr_kinase_AS"/>
</dbReference>
<feature type="domain" description="Protein kinase" evidence="6">
    <location>
        <begin position="7"/>
        <end position="262"/>
    </location>
</feature>
<evidence type="ECO:0000256" key="2">
    <source>
        <dbReference type="ARBA" id="ARBA00022741"/>
    </source>
</evidence>
<evidence type="ECO:0000313" key="8">
    <source>
        <dbReference type="Proteomes" id="UP001366166"/>
    </source>
</evidence>
<dbReference type="SMART" id="SM00220">
    <property type="entry name" value="S_TKc"/>
    <property type="match status" value="1"/>
</dbReference>
<keyword evidence="8" id="KW-1185">Reference proteome</keyword>
<dbReference type="PROSITE" id="PS50011">
    <property type="entry name" value="PROTEIN_KINASE_DOM"/>
    <property type="match status" value="1"/>
</dbReference>
<dbReference type="Gene3D" id="1.10.510.10">
    <property type="entry name" value="Transferase(Phosphotransferase) domain 1"/>
    <property type="match status" value="1"/>
</dbReference>
<dbReference type="InterPro" id="IPR017441">
    <property type="entry name" value="Protein_kinase_ATP_BS"/>
</dbReference>
<dbReference type="PANTHER" id="PTHR43289">
    <property type="entry name" value="MITOGEN-ACTIVATED PROTEIN KINASE KINASE KINASE 20-RELATED"/>
    <property type="match status" value="1"/>
</dbReference>
<dbReference type="AlphaFoldDB" id="A0AAU9EQA1"/>
<name>A0AAU9EQA1_9BACT</name>
<dbReference type="Pfam" id="PF00069">
    <property type="entry name" value="Pkinase"/>
    <property type="match status" value="1"/>
</dbReference>
<keyword evidence="2 5" id="KW-0547">Nucleotide-binding</keyword>
<dbReference type="InterPro" id="IPR000719">
    <property type="entry name" value="Prot_kinase_dom"/>
</dbReference>
<dbReference type="PANTHER" id="PTHR43289:SF6">
    <property type="entry name" value="SERINE_THREONINE-PROTEIN KINASE NEKL-3"/>
    <property type="match status" value="1"/>
</dbReference>
<keyword evidence="1" id="KW-0808">Transferase</keyword>
<dbReference type="InterPro" id="IPR011009">
    <property type="entry name" value="Kinase-like_dom_sf"/>
</dbReference>
<dbReference type="RefSeq" id="WP_338599511.1">
    <property type="nucleotide sequence ID" value="NZ_AP028679.1"/>
</dbReference>
<dbReference type="CDD" id="cd14014">
    <property type="entry name" value="STKc_PknB_like"/>
    <property type="match status" value="1"/>
</dbReference>
<dbReference type="Gene3D" id="3.30.200.20">
    <property type="entry name" value="Phosphorylase Kinase, domain 1"/>
    <property type="match status" value="1"/>
</dbReference>
<dbReference type="EMBL" id="AP028679">
    <property type="protein sequence ID" value="BEQ15294.1"/>
    <property type="molecule type" value="Genomic_DNA"/>
</dbReference>
<protein>
    <submittedName>
        <fullName evidence="7">Serine/threonine protein kinase</fullName>
    </submittedName>
</protein>
<feature type="binding site" evidence="5">
    <location>
        <position position="35"/>
    </location>
    <ligand>
        <name>ATP</name>
        <dbReference type="ChEBI" id="CHEBI:30616"/>
    </ligand>
</feature>
<dbReference type="Pfam" id="PF07603">
    <property type="entry name" value="Lcl_C"/>
    <property type="match status" value="1"/>
</dbReference>
<gene>
    <name evidence="7" type="ORF">FAK_23600</name>
</gene>
<dbReference type="GO" id="GO:0004674">
    <property type="term" value="F:protein serine/threonine kinase activity"/>
    <property type="evidence" value="ECO:0007669"/>
    <property type="project" value="UniProtKB-KW"/>
</dbReference>
<reference evidence="8" key="1">
    <citation type="journal article" date="2023" name="Arch. Microbiol.">
        <title>Desulfoferula mesophilus gen. nov. sp. nov., a mesophilic sulfate-reducing bacterium isolated from a brackish lake sediment.</title>
        <authorList>
            <person name="Watanabe T."/>
            <person name="Yabe T."/>
            <person name="Tsuji J.M."/>
            <person name="Fukui M."/>
        </authorList>
    </citation>
    <scope>NUCLEOTIDE SEQUENCE [LARGE SCALE GENOMIC DNA]</scope>
    <source>
        <strain evidence="8">12FAK</strain>
    </source>
</reference>
<keyword evidence="4 5" id="KW-0067">ATP-binding</keyword>
<dbReference type="SUPFAM" id="SSF56112">
    <property type="entry name" value="Protein kinase-like (PK-like)"/>
    <property type="match status" value="1"/>
</dbReference>
<evidence type="ECO:0000259" key="6">
    <source>
        <dbReference type="PROSITE" id="PS50011"/>
    </source>
</evidence>
<evidence type="ECO:0000313" key="7">
    <source>
        <dbReference type="EMBL" id="BEQ15294.1"/>
    </source>
</evidence>
<dbReference type="InterPro" id="IPR011460">
    <property type="entry name" value="Lcl_C"/>
</dbReference>